<comment type="function">
    <text evidence="8">Transfers an acetyl group from acetyl-CoA to L-homoserine, forming acetyl-L-homoserine.</text>
</comment>
<dbReference type="FunFam" id="3.40.50.880:FF:000004">
    <property type="entry name" value="Homoserine O-succinyltransferase"/>
    <property type="match status" value="1"/>
</dbReference>
<comment type="caution">
    <text evidence="8">Lacks conserved residue(s) required for the propagation of feature annotation.</text>
</comment>
<dbReference type="UniPathway" id="UPA00051">
    <property type="reaction ID" value="UER00074"/>
</dbReference>
<reference evidence="11 12" key="2">
    <citation type="submission" date="2012-07" db="EMBL/GenBank/DDBJ databases">
        <authorList>
            <person name="Durkin A.S."/>
            <person name="McCorrison J."/>
            <person name="Torralba M."/>
            <person name="Gillis M."/>
            <person name="Methe B."/>
            <person name="Sutton G."/>
            <person name="Nelson K.E."/>
        </authorList>
    </citation>
    <scope>NUCLEOTIDE SEQUENCE [LARGE SCALE GENOMIC DNA]</scope>
    <source>
        <strain evidence="11 12">OBRC8</strain>
    </source>
</reference>
<dbReference type="AlphaFoldDB" id="G9WY74"/>
<dbReference type="GO" id="GO:0008899">
    <property type="term" value="F:homoserine O-succinyltransferase activity"/>
    <property type="evidence" value="ECO:0007669"/>
    <property type="project" value="UniProtKB-UniRule"/>
</dbReference>
<evidence type="ECO:0000256" key="6">
    <source>
        <dbReference type="ARBA" id="ARBA00023315"/>
    </source>
</evidence>
<feature type="site" description="Important for acyl-CoA specificity" evidence="8">
    <location>
        <position position="111"/>
    </location>
</feature>
<name>G9WY74_9FIRM</name>
<accession>G9WY74</accession>
<dbReference type="EMBL" id="ALNK01000027">
    <property type="protein sequence ID" value="EJU21601.1"/>
    <property type="molecule type" value="Genomic_DNA"/>
</dbReference>
<dbReference type="PIRSF" id="PIRSF000450">
    <property type="entry name" value="H_ser_succinyltr"/>
    <property type="match status" value="1"/>
</dbReference>
<feature type="binding site" evidence="8">
    <location>
        <position position="163"/>
    </location>
    <ligand>
        <name>substrate</name>
    </ligand>
</feature>
<dbReference type="GO" id="GO:0019281">
    <property type="term" value="P:L-methionine biosynthetic process from homoserine via O-succinyl-L-homoserine and cystathionine"/>
    <property type="evidence" value="ECO:0007669"/>
    <property type="project" value="InterPro"/>
</dbReference>
<sequence length="303" mass="35896">MPIIIPKDLPAYDILEKESVFIMNEARATSQDIRPLKIALLNLMPKKIVTETQILRMLANSPLQIDVDLVTLESHESKNTKKEHLLKFYKTFSQIKNNKYDGMIITGAPVEHIDFEEVDYWDELTEVFEFCKTNVHSTMFICWAFQAGLYYYYKIPKYTLSEKLFGVFEHQIIKRKTIVRGFDDEFFIPHSRHTTTKIEDIEKIDELDIIAASKDAGVYMCMCEEKRFIFVSGHAEYDRYTLDEEYKRDLALNKDIKIPQNYYPNDDISKKPYMNWKAHSNLLFSNWLNYHLYQTTPYDIDKI</sequence>
<dbReference type="EMBL" id="AFZE01000002">
    <property type="protein sequence ID" value="EHL16578.1"/>
    <property type="molecule type" value="Genomic_DNA"/>
</dbReference>
<dbReference type="Pfam" id="PF04204">
    <property type="entry name" value="HTS"/>
    <property type="match status" value="1"/>
</dbReference>
<evidence type="ECO:0000256" key="5">
    <source>
        <dbReference type="ARBA" id="ARBA00023167"/>
    </source>
</evidence>
<dbReference type="InterPro" id="IPR005697">
    <property type="entry name" value="HST_MetA"/>
</dbReference>
<evidence type="ECO:0000313" key="10">
    <source>
        <dbReference type="EMBL" id="EHL16578.1"/>
    </source>
</evidence>
<dbReference type="HAMAP" id="MF_00295">
    <property type="entry name" value="MetA_acyltransf"/>
    <property type="match status" value="1"/>
</dbReference>
<evidence type="ECO:0000313" key="11">
    <source>
        <dbReference type="EMBL" id="EJU21601.1"/>
    </source>
</evidence>
<dbReference type="SUPFAM" id="SSF52317">
    <property type="entry name" value="Class I glutamine amidotransferase-like"/>
    <property type="match status" value="1"/>
</dbReference>
<feature type="binding site" evidence="8">
    <location>
        <position position="248"/>
    </location>
    <ligand>
        <name>substrate</name>
    </ligand>
</feature>
<protein>
    <recommendedName>
        <fullName evidence="8">Homoserine O-acetyltransferase</fullName>
        <shortName evidence="8">HAT</shortName>
        <ecNumber evidence="8">2.3.1.31</ecNumber>
    </recommendedName>
    <alternativeName>
        <fullName evidence="8">Homoserine transacetylase</fullName>
        <shortName evidence="8">HTA</shortName>
    </alternativeName>
</protein>
<dbReference type="InterPro" id="IPR029062">
    <property type="entry name" value="Class_I_gatase-like"/>
</dbReference>
<keyword evidence="3 8" id="KW-0028">Amino-acid biosynthesis</keyword>
<dbReference type="RefSeq" id="WP_009525360.1">
    <property type="nucleotide sequence ID" value="NZ_ALNK01000027.1"/>
</dbReference>
<feature type="active site" description="Proton acceptor" evidence="8">
    <location>
        <position position="234"/>
    </location>
</feature>
<evidence type="ECO:0000256" key="2">
    <source>
        <dbReference type="ARBA" id="ARBA00022490"/>
    </source>
</evidence>
<feature type="binding site" evidence="8">
    <location>
        <position position="191"/>
    </location>
    <ligand>
        <name>substrate</name>
    </ligand>
</feature>
<feature type="site" description="Important for substrate specificity" evidence="8">
    <location>
        <position position="191"/>
    </location>
</feature>
<evidence type="ECO:0000313" key="12">
    <source>
        <dbReference type="Proteomes" id="UP000005244"/>
    </source>
</evidence>
<keyword evidence="12" id="KW-1185">Reference proteome</keyword>
<dbReference type="GO" id="GO:0004414">
    <property type="term" value="F:homoserine O-acetyltransferase activity"/>
    <property type="evidence" value="ECO:0007669"/>
    <property type="project" value="UniProtKB-EC"/>
</dbReference>
<dbReference type="PANTHER" id="PTHR20919:SF0">
    <property type="entry name" value="HOMOSERINE O-SUCCINYLTRANSFERASE"/>
    <property type="match status" value="1"/>
</dbReference>
<dbReference type="CDD" id="cd03131">
    <property type="entry name" value="GATase1_HTS"/>
    <property type="match status" value="1"/>
</dbReference>
<dbReference type="Proteomes" id="UP000006437">
    <property type="component" value="Unassembled WGS sequence"/>
</dbReference>
<comment type="pathway">
    <text evidence="8">Amino-acid biosynthesis; L-methionine biosynthesis via de novo pathway; O-acetyl-L-homoserine from L-homoserine: step 1/1.</text>
</comment>
<evidence type="ECO:0000256" key="8">
    <source>
        <dbReference type="HAMAP-Rule" id="MF_00295"/>
    </source>
</evidence>
<keyword evidence="2 8" id="KW-0963">Cytoplasm</keyword>
<dbReference type="NCBIfam" id="TIGR01001">
    <property type="entry name" value="metA"/>
    <property type="match status" value="1"/>
</dbReference>
<dbReference type="EC" id="2.3.1.31" evidence="8"/>
<accession>J4W6R5</accession>
<dbReference type="Gene3D" id="3.40.50.880">
    <property type="match status" value="1"/>
</dbReference>
<feature type="active site" evidence="8">
    <location>
        <position position="236"/>
    </location>
</feature>
<evidence type="ECO:0000256" key="1">
    <source>
        <dbReference type="ARBA" id="ARBA00004496"/>
    </source>
</evidence>
<organism evidence="10 13">
    <name type="scientific">Peptoanaerobacter stomatis</name>
    <dbReference type="NCBI Taxonomy" id="796937"/>
    <lineage>
        <taxon>Bacteria</taxon>
        <taxon>Bacillati</taxon>
        <taxon>Bacillota</taxon>
        <taxon>Clostridia</taxon>
        <taxon>Peptostreptococcales</taxon>
        <taxon>Filifactoraceae</taxon>
        <taxon>Peptoanaerobacter</taxon>
    </lineage>
</organism>
<dbReference type="Proteomes" id="UP000005244">
    <property type="component" value="Unassembled WGS sequence"/>
</dbReference>
<comment type="subcellular location">
    <subcellularLocation>
        <location evidence="1 8">Cytoplasm</location>
    </subcellularLocation>
</comment>
<comment type="caution">
    <text evidence="10">The sequence shown here is derived from an EMBL/GenBank/DDBJ whole genome shotgun (WGS) entry which is preliminary data.</text>
</comment>
<keyword evidence="5 8" id="KW-0486">Methionine biosynthesis</keyword>
<comment type="similarity">
    <text evidence="8">Belongs to the MetA family.</text>
</comment>
<proteinExistence type="inferred from homology"/>
<dbReference type="PATRIC" id="fig|796937.3.peg.317"/>
<evidence type="ECO:0000256" key="4">
    <source>
        <dbReference type="ARBA" id="ARBA00022679"/>
    </source>
</evidence>
<evidence type="ECO:0000256" key="9">
    <source>
        <dbReference type="PIRSR" id="PIRSR000450-1"/>
    </source>
</evidence>
<dbReference type="PANTHER" id="PTHR20919">
    <property type="entry name" value="HOMOSERINE O-SUCCINYLTRANSFERASE"/>
    <property type="match status" value="1"/>
</dbReference>
<keyword evidence="6 8" id="KW-0012">Acyltransferase</keyword>
<reference evidence="10 13" key="1">
    <citation type="submission" date="2011-08" db="EMBL/GenBank/DDBJ databases">
        <title>The Genome Sequence of Eubacteriaceae bacterium ACC19a.</title>
        <authorList>
            <consortium name="The Broad Institute Genome Sequencing Platform"/>
            <person name="Earl A."/>
            <person name="Ward D."/>
            <person name="Feldgarden M."/>
            <person name="Gevers D."/>
            <person name="Sizova M."/>
            <person name="Hazen A."/>
            <person name="Epstein S."/>
            <person name="Young S.K."/>
            <person name="Zeng Q."/>
            <person name="Gargeya S."/>
            <person name="Fitzgerald M."/>
            <person name="Haas B."/>
            <person name="Abouelleil A."/>
            <person name="Alvarado L."/>
            <person name="Arachchi H.M."/>
            <person name="Berlin A."/>
            <person name="Brown A."/>
            <person name="Chapman S.B."/>
            <person name="Chen Z."/>
            <person name="Dunbar C."/>
            <person name="Freedman E."/>
            <person name="Gearin G."/>
            <person name="Gellesch M."/>
            <person name="Goldberg J."/>
            <person name="Griggs A."/>
            <person name="Gujja S."/>
            <person name="Heiman D."/>
            <person name="Howarth C."/>
            <person name="Larson L."/>
            <person name="Lui A."/>
            <person name="MacDonald P.J.P."/>
            <person name="Montmayeur A."/>
            <person name="Murphy C."/>
            <person name="Neiman D."/>
            <person name="Pearson M."/>
            <person name="Priest M."/>
            <person name="Roberts A."/>
            <person name="Saif S."/>
            <person name="Shea T."/>
            <person name="Shenoy N."/>
            <person name="Sisk P."/>
            <person name="Stolte C."/>
            <person name="Sykes S."/>
            <person name="Wortman J."/>
            <person name="Nusbaum C."/>
            <person name="Birren B."/>
        </authorList>
    </citation>
    <scope>NUCLEOTIDE SEQUENCE [LARGE SCALE GENOMIC DNA]</scope>
    <source>
        <strain evidence="10 13">ACC19a</strain>
    </source>
</reference>
<dbReference type="HOGENOM" id="CLU_057851_0_1_9"/>
<dbReference type="InterPro" id="IPR033752">
    <property type="entry name" value="MetA_family"/>
</dbReference>
<evidence type="ECO:0000256" key="7">
    <source>
        <dbReference type="ARBA" id="ARBA00049043"/>
    </source>
</evidence>
<evidence type="ECO:0000256" key="3">
    <source>
        <dbReference type="ARBA" id="ARBA00022605"/>
    </source>
</evidence>
<comment type="catalytic activity">
    <reaction evidence="7 8">
        <text>L-homoserine + acetyl-CoA = O-acetyl-L-homoserine + CoA</text>
        <dbReference type="Rhea" id="RHEA:13701"/>
        <dbReference type="ChEBI" id="CHEBI:57287"/>
        <dbReference type="ChEBI" id="CHEBI:57288"/>
        <dbReference type="ChEBI" id="CHEBI:57476"/>
        <dbReference type="ChEBI" id="CHEBI:57716"/>
        <dbReference type="EC" id="2.3.1.31"/>
    </reaction>
</comment>
<keyword evidence="4 8" id="KW-0808">Transferase</keyword>
<dbReference type="GO" id="GO:0005737">
    <property type="term" value="C:cytoplasm"/>
    <property type="evidence" value="ECO:0007669"/>
    <property type="project" value="UniProtKB-SubCell"/>
</dbReference>
<gene>
    <name evidence="11" type="primary">metA</name>
    <name evidence="8" type="synonym">metAA</name>
    <name evidence="11" type="ORF">HMPREF1143_0388</name>
    <name evidence="10" type="ORF">HMPREF9629_01125</name>
</gene>
<feature type="active site" description="Acyl-thioester intermediate" evidence="8 9">
    <location>
        <position position="142"/>
    </location>
</feature>
<evidence type="ECO:0000313" key="13">
    <source>
        <dbReference type="Proteomes" id="UP000006437"/>
    </source>
</evidence>